<gene>
    <name evidence="11" type="ORF">UABAM_03830</name>
</gene>
<dbReference type="GO" id="GO:0033743">
    <property type="term" value="F:peptide-methionine (R)-S-oxide reductase activity"/>
    <property type="evidence" value="ECO:0007669"/>
    <property type="project" value="UniProtKB-EC"/>
</dbReference>
<feature type="region of interest" description="Disordered" evidence="8">
    <location>
        <begin position="164"/>
        <end position="196"/>
    </location>
</feature>
<dbReference type="GO" id="GO:0030091">
    <property type="term" value="P:protein repair"/>
    <property type="evidence" value="ECO:0007669"/>
    <property type="project" value="InterPro"/>
</dbReference>
<dbReference type="PANTHER" id="PTHR10173:SF52">
    <property type="entry name" value="METHIONINE-R-SULFOXIDE REDUCTASE B1"/>
    <property type="match status" value="1"/>
</dbReference>
<protein>
    <recommendedName>
        <fullName evidence="3">peptide-methionine (R)-S-oxide reductase</fullName>
        <ecNumber evidence="3">1.8.4.12</ecNumber>
    </recommendedName>
</protein>
<evidence type="ECO:0000259" key="10">
    <source>
        <dbReference type="PROSITE" id="PS51790"/>
    </source>
</evidence>
<reference evidence="11 12" key="1">
    <citation type="submission" date="2019-08" db="EMBL/GenBank/DDBJ databases">
        <title>Complete genome sequence of Candidatus Uab amorphum.</title>
        <authorList>
            <person name="Shiratori T."/>
            <person name="Suzuki S."/>
            <person name="Kakizawa Y."/>
            <person name="Ishida K."/>
        </authorList>
    </citation>
    <scope>NUCLEOTIDE SEQUENCE [LARGE SCALE GENOMIC DNA]</scope>
    <source>
        <strain evidence="11 12">SRT547</strain>
    </source>
</reference>
<dbReference type="GO" id="GO:0006979">
    <property type="term" value="P:response to oxidative stress"/>
    <property type="evidence" value="ECO:0007669"/>
    <property type="project" value="InterPro"/>
</dbReference>
<comment type="cofactor">
    <cofactor evidence="1">
        <name>Zn(2+)</name>
        <dbReference type="ChEBI" id="CHEBI:29105"/>
    </cofactor>
</comment>
<dbReference type="NCBIfam" id="TIGR00357">
    <property type="entry name" value="peptide-methionine (R)-S-oxide reductase MsrB"/>
    <property type="match status" value="1"/>
</dbReference>
<evidence type="ECO:0000256" key="8">
    <source>
        <dbReference type="SAM" id="MobiDB-lite"/>
    </source>
</evidence>
<dbReference type="InterPro" id="IPR002579">
    <property type="entry name" value="Met_Sox_Rdtase_MsrB_dom"/>
</dbReference>
<evidence type="ECO:0000256" key="4">
    <source>
        <dbReference type="ARBA" id="ARBA00022723"/>
    </source>
</evidence>
<evidence type="ECO:0000256" key="1">
    <source>
        <dbReference type="ARBA" id="ARBA00001947"/>
    </source>
</evidence>
<keyword evidence="12" id="KW-1185">Reference proteome</keyword>
<dbReference type="Pfam" id="PF01641">
    <property type="entry name" value="SelR"/>
    <property type="match status" value="1"/>
</dbReference>
<dbReference type="PANTHER" id="PTHR10173">
    <property type="entry name" value="METHIONINE SULFOXIDE REDUCTASE"/>
    <property type="match status" value="1"/>
</dbReference>
<comment type="similarity">
    <text evidence="2">Belongs to the MsrB Met sulfoxide reductase family.</text>
</comment>
<dbReference type="FunFam" id="2.170.150.20:FF:000001">
    <property type="entry name" value="Peptide methionine sulfoxide reductase MsrB"/>
    <property type="match status" value="1"/>
</dbReference>
<evidence type="ECO:0000313" key="11">
    <source>
        <dbReference type="EMBL" id="BBM85463.1"/>
    </source>
</evidence>
<evidence type="ECO:0000313" key="12">
    <source>
        <dbReference type="Proteomes" id="UP000326354"/>
    </source>
</evidence>
<dbReference type="InterPro" id="IPR011057">
    <property type="entry name" value="Mss4-like_sf"/>
</dbReference>
<dbReference type="InterPro" id="IPR028427">
    <property type="entry name" value="Met_Sox_Rdtase_MsrB"/>
</dbReference>
<feature type="chain" id="PRO_5024872324" description="peptide-methionine (R)-S-oxide reductase" evidence="9">
    <location>
        <begin position="21"/>
        <end position="196"/>
    </location>
</feature>
<feature type="compositionally biased region" description="Basic and acidic residues" evidence="8">
    <location>
        <begin position="172"/>
        <end position="196"/>
    </location>
</feature>
<dbReference type="Proteomes" id="UP000326354">
    <property type="component" value="Chromosome"/>
</dbReference>
<keyword evidence="4" id="KW-0479">Metal-binding</keyword>
<accession>A0A5S9IP20</accession>
<dbReference type="Gene3D" id="2.170.150.20">
    <property type="entry name" value="Peptide methionine sulfoxide reductase"/>
    <property type="match status" value="1"/>
</dbReference>
<dbReference type="KEGG" id="uam:UABAM_03830"/>
<name>A0A5S9IP20_UABAM</name>
<evidence type="ECO:0000256" key="2">
    <source>
        <dbReference type="ARBA" id="ARBA00007174"/>
    </source>
</evidence>
<dbReference type="SUPFAM" id="SSF51316">
    <property type="entry name" value="Mss4-like"/>
    <property type="match status" value="1"/>
</dbReference>
<organism evidence="11 12">
    <name type="scientific">Uabimicrobium amorphum</name>
    <dbReference type="NCBI Taxonomy" id="2596890"/>
    <lineage>
        <taxon>Bacteria</taxon>
        <taxon>Pseudomonadati</taxon>
        <taxon>Planctomycetota</taxon>
        <taxon>Candidatus Uabimicrobiia</taxon>
        <taxon>Candidatus Uabimicrobiales</taxon>
        <taxon>Candidatus Uabimicrobiaceae</taxon>
        <taxon>Candidatus Uabimicrobium</taxon>
    </lineage>
</organism>
<dbReference type="GO" id="GO:0005737">
    <property type="term" value="C:cytoplasm"/>
    <property type="evidence" value="ECO:0007669"/>
    <property type="project" value="TreeGrafter"/>
</dbReference>
<evidence type="ECO:0000256" key="3">
    <source>
        <dbReference type="ARBA" id="ARBA00012499"/>
    </source>
</evidence>
<keyword evidence="9" id="KW-0732">Signal</keyword>
<proteinExistence type="inferred from homology"/>
<dbReference type="EMBL" id="AP019860">
    <property type="protein sequence ID" value="BBM85463.1"/>
    <property type="molecule type" value="Genomic_DNA"/>
</dbReference>
<dbReference type="PROSITE" id="PS51257">
    <property type="entry name" value="PROKAR_LIPOPROTEIN"/>
    <property type="match status" value="1"/>
</dbReference>
<feature type="domain" description="MsrB" evidence="10">
    <location>
        <begin position="42"/>
        <end position="163"/>
    </location>
</feature>
<evidence type="ECO:0000256" key="5">
    <source>
        <dbReference type="ARBA" id="ARBA00022833"/>
    </source>
</evidence>
<evidence type="ECO:0000256" key="9">
    <source>
        <dbReference type="SAM" id="SignalP"/>
    </source>
</evidence>
<dbReference type="GO" id="GO:0046872">
    <property type="term" value="F:metal ion binding"/>
    <property type="evidence" value="ECO:0007669"/>
    <property type="project" value="UniProtKB-KW"/>
</dbReference>
<dbReference type="EC" id="1.8.4.12" evidence="3"/>
<evidence type="ECO:0000256" key="6">
    <source>
        <dbReference type="ARBA" id="ARBA00023002"/>
    </source>
</evidence>
<feature type="signal peptide" evidence="9">
    <location>
        <begin position="1"/>
        <end position="20"/>
    </location>
</feature>
<dbReference type="PROSITE" id="PS51790">
    <property type="entry name" value="MSRB"/>
    <property type="match status" value="1"/>
</dbReference>
<keyword evidence="6" id="KW-0560">Oxidoreductase</keyword>
<dbReference type="RefSeq" id="WP_173013416.1">
    <property type="nucleotide sequence ID" value="NZ_AP019860.1"/>
</dbReference>
<sequence>MPKFFALILIFLVACSQSNSQVNDNKPAKKNNANVKKVVKTEQEWQKMMSKERYYVMRKKGTESRYKGYWNSKEKGIYHCAACDAPLFSSETKYKSGTGWPSFWQPIVEENVGEVEDRSYGMVRVEVVCNVCDSHLGHVFDDGPQPTGMRYCINSISLELRKGATKLAKKPKKEDVDKKTSKEQKQSPENAEEKNK</sequence>
<evidence type="ECO:0000256" key="7">
    <source>
        <dbReference type="ARBA" id="ARBA00048488"/>
    </source>
</evidence>
<dbReference type="AlphaFoldDB" id="A0A5S9IP20"/>
<comment type="catalytic activity">
    <reaction evidence="7">
        <text>L-methionyl-[protein] + [thioredoxin]-disulfide + H2O = L-methionyl-(R)-S-oxide-[protein] + [thioredoxin]-dithiol</text>
        <dbReference type="Rhea" id="RHEA:24164"/>
        <dbReference type="Rhea" id="RHEA-COMP:10698"/>
        <dbReference type="Rhea" id="RHEA-COMP:10700"/>
        <dbReference type="Rhea" id="RHEA-COMP:12313"/>
        <dbReference type="Rhea" id="RHEA-COMP:12314"/>
        <dbReference type="ChEBI" id="CHEBI:15377"/>
        <dbReference type="ChEBI" id="CHEBI:16044"/>
        <dbReference type="ChEBI" id="CHEBI:29950"/>
        <dbReference type="ChEBI" id="CHEBI:45764"/>
        <dbReference type="ChEBI" id="CHEBI:50058"/>
        <dbReference type="EC" id="1.8.4.12"/>
    </reaction>
</comment>
<keyword evidence="5" id="KW-0862">Zinc</keyword>